<dbReference type="SUPFAM" id="SSF53850">
    <property type="entry name" value="Periplasmic binding protein-like II"/>
    <property type="match status" value="1"/>
</dbReference>
<accession>A0ABD7G9J3</accession>
<dbReference type="RefSeq" id="WP_113994767.1">
    <property type="nucleotide sequence ID" value="NZ_JACLAM010000001.1"/>
</dbReference>
<sequence length="276" mass="30317">MKHLRVGVLAGLMLLAMLLAMLLGMTGVDEERLAAAEPGRPTHFSAYLGLLPGLIDSNGTGPFVDLVKAIAGLDDGVEVSVMVYPMSRATRSVVVGEADFNLPALRNPYIDESMLPYRFSSATFGKVTHVLYSNSAAPITPAMVLGYEYTKRDLLIEGVTDFWPFSVKRSLSLEQSLGKLSRGRIDAFLWAQEEADFTLRKMGLTNIHRVYFGEFDDVFIIPKGPKGDAVDRFLTQSIERLRASGQLDKIYSAIHGPYQEWQPGENAATKAVKAAQ</sequence>
<organism evidence="1 2">
    <name type="scientific">Aeromonas hydrophila</name>
    <dbReference type="NCBI Taxonomy" id="644"/>
    <lineage>
        <taxon>Bacteria</taxon>
        <taxon>Pseudomonadati</taxon>
        <taxon>Pseudomonadota</taxon>
        <taxon>Gammaproteobacteria</taxon>
        <taxon>Aeromonadales</taxon>
        <taxon>Aeromonadaceae</taxon>
        <taxon>Aeromonas</taxon>
    </lineage>
</organism>
<dbReference type="AlphaFoldDB" id="A0ABD7G9J3"/>
<comment type="caution">
    <text evidence="1">The sequence shown here is derived from an EMBL/GenBank/DDBJ whole genome shotgun (WGS) entry which is preliminary data.</text>
</comment>
<protein>
    <submittedName>
        <fullName evidence="1">ABC transporter substrate-binding protein</fullName>
    </submittedName>
</protein>
<proteinExistence type="predicted"/>
<gene>
    <name evidence="1" type="ORF">C6C11_08740</name>
</gene>
<reference evidence="2" key="2">
    <citation type="submission" date="2018-02" db="EMBL/GenBank/DDBJ databases">
        <title>Phenotypic characterization and whole genome analysis of multidrug-resistant, extended-spectrum beta-lactamase-producing bacteria isolated from dogs in Germany.</title>
        <authorList>
            <person name="Williamson C."/>
        </authorList>
    </citation>
    <scope>NUCLEOTIDE SEQUENCE [LARGE SCALE GENOMIC DNA]</scope>
    <source>
        <strain evidence="2">AFG_SD03_1510_Ahy_093</strain>
    </source>
</reference>
<dbReference type="EMBL" id="PUTQ01000010">
    <property type="protein sequence ID" value="RCF50320.1"/>
    <property type="molecule type" value="Genomic_DNA"/>
</dbReference>
<dbReference type="Proteomes" id="UP000253075">
    <property type="component" value="Unassembled WGS sequence"/>
</dbReference>
<evidence type="ECO:0000313" key="1">
    <source>
        <dbReference type="EMBL" id="RCF50320.1"/>
    </source>
</evidence>
<evidence type="ECO:0000313" key="2">
    <source>
        <dbReference type="Proteomes" id="UP000253075"/>
    </source>
</evidence>
<name>A0ABD7G9J3_AERHY</name>
<reference evidence="1 2" key="1">
    <citation type="journal article" date="2018" name="PLoS ONE">
        <title>Phenotypic characterization and whole genome analysis of extended-spectrum beta-lactamase-producing bacteria isolated from dogs in Germany.</title>
        <authorList>
            <person name="Boehmer T."/>
            <person name="Vogler A.J."/>
            <person name="Thomas A."/>
            <person name="Sauer S."/>
            <person name="Hergenroether M."/>
            <person name="Straubinger R.K."/>
            <person name="Birdsell D."/>
            <person name="Keim P."/>
            <person name="Sahl J.W."/>
            <person name="Williamson C.H."/>
            <person name="Riehm J.M."/>
        </authorList>
    </citation>
    <scope>NUCLEOTIDE SEQUENCE [LARGE SCALE GENOMIC DNA]</scope>
    <source>
        <strain evidence="1 2">AFG_SD03_1510_Ahy_093</strain>
    </source>
</reference>